<dbReference type="AlphaFoldDB" id="A0A8S4GD68"/>
<reference evidence="2" key="1">
    <citation type="submission" date="2020-11" db="EMBL/GenBank/DDBJ databases">
        <authorList>
            <person name="Whiteford S."/>
        </authorList>
    </citation>
    <scope>NUCLEOTIDE SEQUENCE</scope>
</reference>
<comment type="caution">
    <text evidence="2">The sequence shown here is derived from an EMBL/GenBank/DDBJ whole genome shotgun (WGS) entry which is preliminary data.</text>
</comment>
<gene>
    <name evidence="2" type="ORF">PLXY2_LOCUS16074</name>
</gene>
<proteinExistence type="predicted"/>
<dbReference type="InterPro" id="IPR057251">
    <property type="entry name" value="FP_C"/>
</dbReference>
<keyword evidence="3" id="KW-1185">Reference proteome</keyword>
<evidence type="ECO:0000313" key="2">
    <source>
        <dbReference type="EMBL" id="CAG9137821.1"/>
    </source>
</evidence>
<protein>
    <submittedName>
        <fullName evidence="2">(diamondback moth) hypothetical protein</fullName>
    </submittedName>
</protein>
<dbReference type="Pfam" id="PF25298">
    <property type="entry name" value="Baculo_FP_2nd"/>
    <property type="match status" value="1"/>
</dbReference>
<evidence type="ECO:0000259" key="1">
    <source>
        <dbReference type="Pfam" id="PF25298"/>
    </source>
</evidence>
<organism evidence="2 3">
    <name type="scientific">Plutella xylostella</name>
    <name type="common">Diamondback moth</name>
    <name type="synonym">Plutella maculipennis</name>
    <dbReference type="NCBI Taxonomy" id="51655"/>
    <lineage>
        <taxon>Eukaryota</taxon>
        <taxon>Metazoa</taxon>
        <taxon>Ecdysozoa</taxon>
        <taxon>Arthropoda</taxon>
        <taxon>Hexapoda</taxon>
        <taxon>Insecta</taxon>
        <taxon>Pterygota</taxon>
        <taxon>Neoptera</taxon>
        <taxon>Endopterygota</taxon>
        <taxon>Lepidoptera</taxon>
        <taxon>Glossata</taxon>
        <taxon>Ditrysia</taxon>
        <taxon>Yponomeutoidea</taxon>
        <taxon>Plutellidae</taxon>
        <taxon>Plutella</taxon>
    </lineage>
</organism>
<sequence length="206" mass="23171">METNYASSKSPAIESLEQAIEDLKMELQDRDQDLLENDIQITHIPETKAENPLHLVKVIAVKLGMTLDERDIVSAVRVGALRPAAGAAEGAAAAAARARPLAVRLARRATRDELLCAMRVRRGLTTADMGLEGEPKRFYINERLTKLNRQLFGKARDLGKRFSWRFIWTKDGRVFLRQAEGKPSFRIRCVNDLTNIFGEEPVRSTL</sequence>
<evidence type="ECO:0000313" key="3">
    <source>
        <dbReference type="Proteomes" id="UP000653454"/>
    </source>
</evidence>
<name>A0A8S4GD68_PLUXY</name>
<dbReference type="Proteomes" id="UP000653454">
    <property type="component" value="Unassembled WGS sequence"/>
</dbReference>
<dbReference type="EMBL" id="CAJHNJ030000426">
    <property type="protein sequence ID" value="CAG9137821.1"/>
    <property type="molecule type" value="Genomic_DNA"/>
</dbReference>
<feature type="domain" description="FP protein C-terminal" evidence="1">
    <location>
        <begin position="145"/>
        <end position="196"/>
    </location>
</feature>
<accession>A0A8S4GD68</accession>